<sequence>MPTSTRHAAAGLAAALALLAVTAPAATAVTDVTTSGGATFTIHDAYRPGLDTGSIRSLPGSRLEGFGNVFLSVDGGEGRMNGQMLRGFGITADDGGFESARSVLLDGVQVARTLDVAGESLRFLDTFTNTTGAPLTVDVSFGGSLGSGTGRNAGTIAGTSDGDTALEVEDVWLTSAPAGDGVRPVGIVVGHGVDALGDQQAGPFTAPYEPTGSRANHPGFVHSLTIAPGESQSLLSYVVAGSDEAGALDALTATTRTLAEEPDVDGLDQPALCSVVNFDLSDDAACAAAGLLAQPTAELTTLASEAASTTAGYDATGATIAQLQADLRAGRTTSVELTRAYLDRIEAYDDGALGFRSFITVADDALEQAAVADAARAAGADSDLLGIPVALKDLYDTADMPTTGGTLALEGYRPAADAWQVARLREAGAVMIGKTNLSEFANSGSMSESGFMQTWNALYPSKTSHGSSGGSGTAVAADLAAAAMGSQTGVSLYAPSTSAGLATFRGTDGLSSTSGVMPLTWAQDYAGPMAKTVTDLAFLLDATSTRSTGNNPDDLLTARVDNTLRPESFTAGLDDGALDGAVLGVIPGSFVSTAISGDPTGPAARESLELLAAQAGATVVEIPEPPSFERAPGGNRGAEGWERYIAEQTAFPYADGDELLSSPLVLPYNQRERDTEPMTDEEVEAYLDWRDRYKEHIAEWMDEAGVDAVVYPGFLSAIGNNDVASAVHTSDRATGVLTSSVGLPTVVVPVGASPLGESMSLQVLGRAWSDAEVLAMGFALEQQVSDRVTTDFAPALPVSAGEVPTEVEVTVPDSLETGTPATAVVDVVAAGGVQPGGVVVLEVAGRTFTGTAGAAGTTFALPDLPVGEYDITASYTGDPATAPSSGSAVLAVVEPVEEPTDEPTEEPTEDPSEEPTEEPTDEPTEEPSENPSEEPGAGAPTDEPGTDTPDDGELPATGGDGAAPPAPGGGLAITGAAVTVAALATVVLLAAGGTILLARRRASA</sequence>
<evidence type="ECO:0000256" key="2">
    <source>
        <dbReference type="ARBA" id="ARBA00022525"/>
    </source>
</evidence>
<dbReference type="EMBL" id="JACSPO010000010">
    <property type="protein sequence ID" value="MBD8063348.1"/>
    <property type="molecule type" value="Genomic_DNA"/>
</dbReference>
<feature type="transmembrane region" description="Helical" evidence="6">
    <location>
        <begin position="971"/>
        <end position="998"/>
    </location>
</feature>
<dbReference type="PANTHER" id="PTHR42678:SF34">
    <property type="entry name" value="OS04G0183300 PROTEIN"/>
    <property type="match status" value="1"/>
</dbReference>
<dbReference type="PANTHER" id="PTHR42678">
    <property type="entry name" value="AMIDASE"/>
    <property type="match status" value="1"/>
</dbReference>
<protein>
    <submittedName>
        <fullName evidence="9">Amidase</fullName>
    </submittedName>
</protein>
<dbReference type="InterPro" id="IPR013783">
    <property type="entry name" value="Ig-like_fold"/>
</dbReference>
<keyword evidence="3 7" id="KW-0732">Signal</keyword>
<dbReference type="PROSITE" id="PS50847">
    <property type="entry name" value="GRAM_POS_ANCHORING"/>
    <property type="match status" value="1"/>
</dbReference>
<dbReference type="Gene3D" id="2.60.40.10">
    <property type="entry name" value="Immunoglobulins"/>
    <property type="match status" value="1"/>
</dbReference>
<feature type="signal peptide" evidence="7">
    <location>
        <begin position="1"/>
        <end position="25"/>
    </location>
</feature>
<dbReference type="InterPro" id="IPR019931">
    <property type="entry name" value="LPXTG_anchor"/>
</dbReference>
<dbReference type="InterPro" id="IPR023631">
    <property type="entry name" value="Amidase_dom"/>
</dbReference>
<gene>
    <name evidence="9" type="ORF">H9624_13570</name>
</gene>
<organism evidence="9 10">
    <name type="scientific">Oceanitalea stevensii</name>
    <dbReference type="NCBI Taxonomy" id="2763072"/>
    <lineage>
        <taxon>Bacteria</taxon>
        <taxon>Bacillati</taxon>
        <taxon>Actinomycetota</taxon>
        <taxon>Actinomycetes</taxon>
        <taxon>Micrococcales</taxon>
        <taxon>Bogoriellaceae</taxon>
        <taxon>Georgenia</taxon>
    </lineage>
</organism>
<evidence type="ECO:0000256" key="3">
    <source>
        <dbReference type="ARBA" id="ARBA00022729"/>
    </source>
</evidence>
<dbReference type="Gene3D" id="3.90.1300.10">
    <property type="entry name" value="Amidase signature (AS) domain"/>
    <property type="match status" value="1"/>
</dbReference>
<feature type="chain" id="PRO_5045715362" evidence="7">
    <location>
        <begin position="26"/>
        <end position="1004"/>
    </location>
</feature>
<evidence type="ECO:0000259" key="8">
    <source>
        <dbReference type="PROSITE" id="PS50847"/>
    </source>
</evidence>
<evidence type="ECO:0000256" key="5">
    <source>
        <dbReference type="SAM" id="MobiDB-lite"/>
    </source>
</evidence>
<evidence type="ECO:0000313" key="9">
    <source>
        <dbReference type="EMBL" id="MBD8063348.1"/>
    </source>
</evidence>
<feature type="domain" description="Gram-positive cocci surface proteins LPxTG" evidence="8">
    <location>
        <begin position="954"/>
        <end position="1004"/>
    </location>
</feature>
<keyword evidence="6" id="KW-0472">Membrane</keyword>
<evidence type="ECO:0000313" key="10">
    <source>
        <dbReference type="Proteomes" id="UP000661894"/>
    </source>
</evidence>
<evidence type="ECO:0000256" key="1">
    <source>
        <dbReference type="ARBA" id="ARBA00022512"/>
    </source>
</evidence>
<feature type="region of interest" description="Disordered" evidence="5">
    <location>
        <begin position="896"/>
        <end position="972"/>
    </location>
</feature>
<evidence type="ECO:0000256" key="6">
    <source>
        <dbReference type="SAM" id="Phobius"/>
    </source>
</evidence>
<dbReference type="SUPFAM" id="SSF75304">
    <property type="entry name" value="Amidase signature (AS) enzymes"/>
    <property type="match status" value="1"/>
</dbReference>
<keyword evidence="6" id="KW-0812">Transmembrane</keyword>
<reference evidence="9 10" key="1">
    <citation type="submission" date="2020-08" db="EMBL/GenBank/DDBJ databases">
        <title>A Genomic Blueprint of the Chicken Gut Microbiome.</title>
        <authorList>
            <person name="Gilroy R."/>
            <person name="Ravi A."/>
            <person name="Getino M."/>
            <person name="Pursley I."/>
            <person name="Horton D.L."/>
            <person name="Alikhan N.-F."/>
            <person name="Baker D."/>
            <person name="Gharbi K."/>
            <person name="Hall N."/>
            <person name="Watson M."/>
            <person name="Adriaenssens E.M."/>
            <person name="Foster-Nyarko E."/>
            <person name="Jarju S."/>
            <person name="Secka A."/>
            <person name="Antonio M."/>
            <person name="Oren A."/>
            <person name="Chaudhuri R."/>
            <person name="La Ragione R.M."/>
            <person name="Hildebrand F."/>
            <person name="Pallen M.J."/>
        </authorList>
    </citation>
    <scope>NUCLEOTIDE SEQUENCE [LARGE SCALE GENOMIC DNA]</scope>
    <source>
        <strain evidence="9 10">Sa1BUA1</strain>
    </source>
</reference>
<name>A0ABR8Z4W4_9MICO</name>
<dbReference type="InterPro" id="IPR036928">
    <property type="entry name" value="AS_sf"/>
</dbReference>
<feature type="compositionally biased region" description="Acidic residues" evidence="5">
    <location>
        <begin position="944"/>
        <end position="953"/>
    </location>
</feature>
<proteinExistence type="predicted"/>
<evidence type="ECO:0000256" key="4">
    <source>
        <dbReference type="ARBA" id="ARBA00023088"/>
    </source>
</evidence>
<dbReference type="Pfam" id="PF01425">
    <property type="entry name" value="Amidase"/>
    <property type="match status" value="1"/>
</dbReference>
<keyword evidence="1" id="KW-0134">Cell wall</keyword>
<feature type="compositionally biased region" description="Low complexity" evidence="5">
    <location>
        <begin position="933"/>
        <end position="943"/>
    </location>
</feature>
<evidence type="ECO:0000256" key="7">
    <source>
        <dbReference type="SAM" id="SignalP"/>
    </source>
</evidence>
<comment type="caution">
    <text evidence="9">The sequence shown here is derived from an EMBL/GenBank/DDBJ whole genome shotgun (WGS) entry which is preliminary data.</text>
</comment>
<feature type="compositionally biased region" description="Acidic residues" evidence="5">
    <location>
        <begin position="896"/>
        <end position="932"/>
    </location>
</feature>
<dbReference type="Proteomes" id="UP000661894">
    <property type="component" value="Unassembled WGS sequence"/>
</dbReference>
<keyword evidence="4" id="KW-0572">Peptidoglycan-anchor</keyword>
<dbReference type="RefSeq" id="WP_251840447.1">
    <property type="nucleotide sequence ID" value="NZ_JACSPO010000010.1"/>
</dbReference>
<keyword evidence="10" id="KW-1185">Reference proteome</keyword>
<keyword evidence="2" id="KW-0964">Secreted</keyword>
<keyword evidence="6" id="KW-1133">Transmembrane helix</keyword>
<accession>A0ABR8Z4W4</accession>